<evidence type="ECO:0000313" key="3">
    <source>
        <dbReference type="Proteomes" id="UP001549321"/>
    </source>
</evidence>
<name>A0ABV2QWS2_9HYPH</name>
<evidence type="ECO:0000256" key="1">
    <source>
        <dbReference type="SAM" id="MobiDB-lite"/>
    </source>
</evidence>
<gene>
    <name evidence="2" type="ORF">ABIE08_000789</name>
</gene>
<organism evidence="2 3">
    <name type="scientific">Kaistia defluvii</name>
    <dbReference type="NCBI Taxonomy" id="410841"/>
    <lineage>
        <taxon>Bacteria</taxon>
        <taxon>Pseudomonadati</taxon>
        <taxon>Pseudomonadota</taxon>
        <taxon>Alphaproteobacteria</taxon>
        <taxon>Hyphomicrobiales</taxon>
        <taxon>Kaistiaceae</taxon>
        <taxon>Kaistia</taxon>
    </lineage>
</organism>
<sequence length="366" mass="40607">MGEKLSLPDGHGAPDPCAGMAGKAPTARMSVAFRLASDDEDVMTTLLITDGDQTVDLLTAAGSRAIIMPWRDALHDGPIPPLDTLEAVSAVRAEHLAEVFKFDPETVAATFAERDAVMRRHAEFDRVELWFEHDLYDQLQLLQILDFFAKEGRSEGIVIVQADSFFAMERPDTVMRFAIDGVRVSPALLEMAATVWGELTSPTPERIAKRAARPIKGFPFLQQALARFLEELPQPKTGLNRTEMRLLDSLGLEDMSAAALFHQARQAEEAAFMGTWPFYAVLDSLAFCDFPLIEGLHTPYSHADSEVHAEYVTAPLRLTMVGEDILAGDQDHVSTNGIKRWWGGTQMSGFSAWRFNRDTRELLTPC</sequence>
<evidence type="ECO:0008006" key="4">
    <source>
        <dbReference type="Google" id="ProtNLM"/>
    </source>
</evidence>
<keyword evidence="3" id="KW-1185">Reference proteome</keyword>
<dbReference type="EMBL" id="JBEPSM010000001">
    <property type="protein sequence ID" value="MET4632876.1"/>
    <property type="molecule type" value="Genomic_DNA"/>
</dbReference>
<reference evidence="2 3" key="1">
    <citation type="submission" date="2024-06" db="EMBL/GenBank/DDBJ databases">
        <title>Sorghum-associated microbial communities from plants grown in Nebraska, USA.</title>
        <authorList>
            <person name="Schachtman D."/>
        </authorList>
    </citation>
    <scope>NUCLEOTIDE SEQUENCE [LARGE SCALE GENOMIC DNA]</scope>
    <source>
        <strain evidence="2 3">3207</strain>
    </source>
</reference>
<protein>
    <recommendedName>
        <fullName evidence="4">DUF1835 domain-containing protein</fullName>
    </recommendedName>
</protein>
<comment type="caution">
    <text evidence="2">The sequence shown here is derived from an EMBL/GenBank/DDBJ whole genome shotgun (WGS) entry which is preliminary data.</text>
</comment>
<feature type="region of interest" description="Disordered" evidence="1">
    <location>
        <begin position="1"/>
        <end position="21"/>
    </location>
</feature>
<proteinExistence type="predicted"/>
<accession>A0ABV2QWS2</accession>
<dbReference type="Proteomes" id="UP001549321">
    <property type="component" value="Unassembled WGS sequence"/>
</dbReference>
<evidence type="ECO:0000313" key="2">
    <source>
        <dbReference type="EMBL" id="MET4632876.1"/>
    </source>
</evidence>